<dbReference type="Gene3D" id="3.90.79.10">
    <property type="entry name" value="Nucleoside Triphosphate Pyrophosphohydrolase"/>
    <property type="match status" value="1"/>
</dbReference>
<evidence type="ECO:0000256" key="1">
    <source>
        <dbReference type="ARBA" id="ARBA00005582"/>
    </source>
</evidence>
<dbReference type="InterPro" id="IPR015797">
    <property type="entry name" value="NUDIX_hydrolase-like_dom_sf"/>
</dbReference>
<dbReference type="PANTHER" id="PTHR43736">
    <property type="entry name" value="ADP-RIBOSE PYROPHOSPHATASE"/>
    <property type="match status" value="1"/>
</dbReference>
<protein>
    <submittedName>
        <fullName evidence="4">ADP-ribose pyrophosphatase YjhB, NUDIX family</fullName>
    </submittedName>
</protein>
<gene>
    <name evidence="4" type="ORF">SAMN05192557_1704</name>
</gene>
<dbReference type="InterPro" id="IPR020084">
    <property type="entry name" value="NUDIX_hydrolase_CS"/>
</dbReference>
<dbReference type="AlphaFoldDB" id="A0A662Z4K9"/>
<evidence type="ECO:0000313" key="4">
    <source>
        <dbReference type="EMBL" id="SEW11762.1"/>
    </source>
</evidence>
<sequence>MSEKWDAYDKEFNIIDNMILERGQKIPKDVYHLVGEIIVKHIDGTYLLMQRDLRKHLGGMWELTAGGSALQGENSLECAIRELEEETGIKTTDLIELDRIVHEAHQSLYVEFLYVADCNKDIVKLQKDETIAYKWVTRDEILNMQDNMASSRALRMIIEQRF</sequence>
<dbReference type="Proteomes" id="UP000243605">
    <property type="component" value="Unassembled WGS sequence"/>
</dbReference>
<organism evidence="4 5">
    <name type="scientific">Aliicoccus persicus</name>
    <dbReference type="NCBI Taxonomy" id="930138"/>
    <lineage>
        <taxon>Bacteria</taxon>
        <taxon>Bacillati</taxon>
        <taxon>Bacillota</taxon>
        <taxon>Bacilli</taxon>
        <taxon>Bacillales</taxon>
        <taxon>Staphylococcaceae</taxon>
        <taxon>Aliicoccus</taxon>
    </lineage>
</organism>
<dbReference type="OrthoDB" id="9786032at2"/>
<dbReference type="RefSeq" id="WP_091475794.1">
    <property type="nucleotide sequence ID" value="NZ_FOIT01000005.1"/>
</dbReference>
<dbReference type="SUPFAM" id="SSF55811">
    <property type="entry name" value="Nudix"/>
    <property type="match status" value="1"/>
</dbReference>
<evidence type="ECO:0000313" key="5">
    <source>
        <dbReference type="Proteomes" id="UP000243605"/>
    </source>
</evidence>
<keyword evidence="2" id="KW-0378">Hydrolase</keyword>
<dbReference type="InterPro" id="IPR000086">
    <property type="entry name" value="NUDIX_hydrolase_dom"/>
</dbReference>
<dbReference type="PANTHER" id="PTHR43736:SF1">
    <property type="entry name" value="DIHYDRONEOPTERIN TRIPHOSPHATE DIPHOSPHATASE"/>
    <property type="match status" value="1"/>
</dbReference>
<keyword evidence="5" id="KW-1185">Reference proteome</keyword>
<dbReference type="CDD" id="cd04693">
    <property type="entry name" value="NUDIX_Hydrolase"/>
    <property type="match status" value="1"/>
</dbReference>
<reference evidence="4 5" key="1">
    <citation type="submission" date="2016-10" db="EMBL/GenBank/DDBJ databases">
        <authorList>
            <person name="Varghese N."/>
            <person name="Submissions S."/>
        </authorList>
    </citation>
    <scope>NUCLEOTIDE SEQUENCE [LARGE SCALE GENOMIC DNA]</scope>
    <source>
        <strain evidence="4 5">IBRC-M10081</strain>
    </source>
</reference>
<comment type="similarity">
    <text evidence="1">Belongs to the Nudix hydrolase family.</text>
</comment>
<evidence type="ECO:0000256" key="2">
    <source>
        <dbReference type="ARBA" id="ARBA00022801"/>
    </source>
</evidence>
<feature type="domain" description="Nudix hydrolase" evidence="3">
    <location>
        <begin position="30"/>
        <end position="158"/>
    </location>
</feature>
<accession>A0A662Z4K9</accession>
<proteinExistence type="inferred from homology"/>
<dbReference type="PROSITE" id="PS51462">
    <property type="entry name" value="NUDIX"/>
    <property type="match status" value="1"/>
</dbReference>
<dbReference type="Pfam" id="PF00293">
    <property type="entry name" value="NUDIX"/>
    <property type="match status" value="1"/>
</dbReference>
<dbReference type="GO" id="GO:0016787">
    <property type="term" value="F:hydrolase activity"/>
    <property type="evidence" value="ECO:0007669"/>
    <property type="project" value="UniProtKB-KW"/>
</dbReference>
<dbReference type="PROSITE" id="PS00893">
    <property type="entry name" value="NUDIX_BOX"/>
    <property type="match status" value="1"/>
</dbReference>
<name>A0A662Z4K9_9STAP</name>
<evidence type="ECO:0000259" key="3">
    <source>
        <dbReference type="PROSITE" id="PS51462"/>
    </source>
</evidence>
<dbReference type="EMBL" id="FOIT01000005">
    <property type="protein sequence ID" value="SEW11762.1"/>
    <property type="molecule type" value="Genomic_DNA"/>
</dbReference>